<comment type="subcellular location">
    <subcellularLocation>
        <location evidence="1">Cell membrane</location>
        <topology evidence="1">Multi-pass membrane protein</topology>
    </subcellularLocation>
</comment>
<evidence type="ECO:0000256" key="9">
    <source>
        <dbReference type="ARBA" id="ARBA00023136"/>
    </source>
</evidence>
<dbReference type="InterPro" id="IPR003439">
    <property type="entry name" value="ABC_transporter-like_ATP-bd"/>
</dbReference>
<feature type="transmembrane region" description="Helical" evidence="11">
    <location>
        <begin position="291"/>
        <end position="311"/>
    </location>
</feature>
<organism evidence="14 15">
    <name type="scientific">Abeliophyllum distichum</name>
    <dbReference type="NCBI Taxonomy" id="126358"/>
    <lineage>
        <taxon>Eukaryota</taxon>
        <taxon>Viridiplantae</taxon>
        <taxon>Streptophyta</taxon>
        <taxon>Embryophyta</taxon>
        <taxon>Tracheophyta</taxon>
        <taxon>Spermatophyta</taxon>
        <taxon>Magnoliopsida</taxon>
        <taxon>eudicotyledons</taxon>
        <taxon>Gunneridae</taxon>
        <taxon>Pentapetalae</taxon>
        <taxon>asterids</taxon>
        <taxon>lamiids</taxon>
        <taxon>Lamiales</taxon>
        <taxon>Oleaceae</taxon>
        <taxon>Forsythieae</taxon>
        <taxon>Abeliophyllum</taxon>
    </lineage>
</organism>
<dbReference type="PROSITE" id="PS50893">
    <property type="entry name" value="ABC_TRANSPORTER_2"/>
    <property type="match status" value="1"/>
</dbReference>
<feature type="transmembrane region" description="Helical" evidence="11">
    <location>
        <begin position="323"/>
        <end position="343"/>
    </location>
</feature>
<proteinExistence type="inferred from homology"/>
<evidence type="ECO:0000259" key="13">
    <source>
        <dbReference type="PROSITE" id="PS50929"/>
    </source>
</evidence>
<evidence type="ECO:0000313" key="14">
    <source>
        <dbReference type="EMBL" id="KAL2505090.1"/>
    </source>
</evidence>
<dbReference type="SUPFAM" id="SSF52540">
    <property type="entry name" value="P-loop containing nucleoside triphosphate hydrolases"/>
    <property type="match status" value="1"/>
</dbReference>
<protein>
    <submittedName>
        <fullName evidence="14">ABC transporter B family member 15</fullName>
    </submittedName>
</protein>
<dbReference type="GO" id="GO:0005886">
    <property type="term" value="C:plasma membrane"/>
    <property type="evidence" value="ECO:0007669"/>
    <property type="project" value="UniProtKB-SubCell"/>
</dbReference>
<dbReference type="Gene3D" id="3.40.50.300">
    <property type="entry name" value="P-loop containing nucleotide triphosphate hydrolases"/>
    <property type="match status" value="1"/>
</dbReference>
<dbReference type="Proteomes" id="UP001604336">
    <property type="component" value="Unassembled WGS sequence"/>
</dbReference>
<keyword evidence="15" id="KW-1185">Reference proteome</keyword>
<dbReference type="AlphaFoldDB" id="A0ABD1SXB3"/>
<keyword evidence="6" id="KW-0547">Nucleotide-binding</keyword>
<keyword evidence="10" id="KW-0325">Glycoprotein</keyword>
<feature type="transmembrane region" description="Helical" evidence="11">
    <location>
        <begin position="58"/>
        <end position="80"/>
    </location>
</feature>
<dbReference type="InterPro" id="IPR011527">
    <property type="entry name" value="ABC1_TM_dom"/>
</dbReference>
<dbReference type="FunFam" id="1.20.1560.10:FF:000029">
    <property type="entry name" value="ABC transporter B family member 1"/>
    <property type="match status" value="1"/>
</dbReference>
<evidence type="ECO:0000259" key="12">
    <source>
        <dbReference type="PROSITE" id="PS50893"/>
    </source>
</evidence>
<comment type="caution">
    <text evidence="14">The sequence shown here is derived from an EMBL/GenBank/DDBJ whole genome shotgun (WGS) entry which is preliminary data.</text>
</comment>
<dbReference type="InterPro" id="IPR003593">
    <property type="entry name" value="AAA+_ATPase"/>
</dbReference>
<dbReference type="GO" id="GO:0005524">
    <property type="term" value="F:ATP binding"/>
    <property type="evidence" value="ECO:0007669"/>
    <property type="project" value="UniProtKB-KW"/>
</dbReference>
<keyword evidence="5" id="KW-0677">Repeat</keyword>
<evidence type="ECO:0000256" key="4">
    <source>
        <dbReference type="ARBA" id="ARBA00022692"/>
    </source>
</evidence>
<evidence type="ECO:0000256" key="8">
    <source>
        <dbReference type="ARBA" id="ARBA00022989"/>
    </source>
</evidence>
<dbReference type="InterPro" id="IPR036640">
    <property type="entry name" value="ABC1_TM_sf"/>
</dbReference>
<dbReference type="SMART" id="SM00382">
    <property type="entry name" value="AAA"/>
    <property type="match status" value="1"/>
</dbReference>
<feature type="transmembrane region" description="Helical" evidence="11">
    <location>
        <begin position="213"/>
        <end position="232"/>
    </location>
</feature>
<keyword evidence="7" id="KW-0067">ATP-binding</keyword>
<evidence type="ECO:0000256" key="7">
    <source>
        <dbReference type="ARBA" id="ARBA00022840"/>
    </source>
</evidence>
<reference evidence="15" key="1">
    <citation type="submission" date="2024-07" db="EMBL/GenBank/DDBJ databases">
        <title>Two chromosome-level genome assemblies of Korean endemic species Abeliophyllum distichum and Forsythia ovata (Oleaceae).</title>
        <authorList>
            <person name="Jang H."/>
        </authorList>
    </citation>
    <scope>NUCLEOTIDE SEQUENCE [LARGE SCALE GENOMIC DNA]</scope>
</reference>
<feature type="domain" description="ABC transporter" evidence="12">
    <location>
        <begin position="386"/>
        <end position="605"/>
    </location>
</feature>
<dbReference type="CDD" id="cd18577">
    <property type="entry name" value="ABC_6TM_Pgp_ABCB1_D1_like"/>
    <property type="match status" value="1"/>
</dbReference>
<evidence type="ECO:0000256" key="3">
    <source>
        <dbReference type="ARBA" id="ARBA00022448"/>
    </source>
</evidence>
<keyword evidence="4 11" id="KW-0812">Transmembrane</keyword>
<evidence type="ECO:0000256" key="2">
    <source>
        <dbReference type="ARBA" id="ARBA00007577"/>
    </source>
</evidence>
<evidence type="ECO:0000256" key="11">
    <source>
        <dbReference type="SAM" id="Phobius"/>
    </source>
</evidence>
<feature type="transmembrane region" description="Helical" evidence="11">
    <location>
        <begin position="187"/>
        <end position="207"/>
    </location>
</feature>
<name>A0ABD1SXB3_9LAMI</name>
<dbReference type="PANTHER" id="PTHR45136">
    <property type="entry name" value="ABC TRANSPORTER DOMAIN-CONTAINING PROTEIN"/>
    <property type="match status" value="1"/>
</dbReference>
<gene>
    <name evidence="14" type="ORF">Adt_20711</name>
</gene>
<dbReference type="CDD" id="cd03249">
    <property type="entry name" value="ABC_MTABC3_MDL1_MDL2"/>
    <property type="match status" value="1"/>
</dbReference>
<dbReference type="SUPFAM" id="SSF90123">
    <property type="entry name" value="ABC transporter transmembrane region"/>
    <property type="match status" value="1"/>
</dbReference>
<sequence>MVKKACWNFAGRMVKKTKRLKPQEEDHVWLCSVTSIMENKKNGYFGSIFMHADSYDRLLMSLGFLGSVGDGLSLTAMLLVTSKLMNTFGTTATNSNTGNFTQRVNQNAVVLCYMACAQWFACFLEGYCWSRTGERQASRLRRRYLKAVMRQDVGYFDLHVTSTSEVITSVSSDTLVIQDVISEKVPILVMNLSTFISSYIVGLILLWRLAIVGFPFVVLLIIPGLIYGKALMSIAREIRDEYSKAGTIVEQAISSIRTVYSFVGESKTIDEYSAALQGTVKLGLRQGLVKGLAIGSNCVVFAIWSFMSYYGSRMVMYHGAQGGTVFAVGATIVVGGLALGSGLSDLKYFSEASAAGERIMEVINRVPKIDSENLEGQILQKVSGEVEFKHVEFAYPSRPESIILKDFNLKIPAGKTVALVGGSGCGKSTVIALLQRFYDPLRGEILLDGVKIDKLQLKWLRSQMGLVSQEPALFATSIKENILFGKEDASMEDVIESAKASNAHNFISQLPQGYDTQVGERGVQMSGGQKQRIAIARAIIKAPKILLLDEATSALDLESERVVQEALDMAAVGRTTIIIAHRLSTIRNADIIDVLQNGQGRGDGLT</sequence>
<dbReference type="Pfam" id="PF00005">
    <property type="entry name" value="ABC_tran"/>
    <property type="match status" value="1"/>
</dbReference>
<evidence type="ECO:0000313" key="15">
    <source>
        <dbReference type="Proteomes" id="UP001604336"/>
    </source>
</evidence>
<keyword evidence="8 11" id="KW-1133">Transmembrane helix</keyword>
<feature type="transmembrane region" description="Helical" evidence="11">
    <location>
        <begin position="108"/>
        <end position="129"/>
    </location>
</feature>
<dbReference type="InterPro" id="IPR017871">
    <property type="entry name" value="ABC_transporter-like_CS"/>
</dbReference>
<dbReference type="Gene3D" id="1.20.1560.10">
    <property type="entry name" value="ABC transporter type 1, transmembrane domain"/>
    <property type="match status" value="1"/>
</dbReference>
<dbReference type="Pfam" id="PF00664">
    <property type="entry name" value="ABC_membrane"/>
    <property type="match status" value="1"/>
</dbReference>
<evidence type="ECO:0000256" key="5">
    <source>
        <dbReference type="ARBA" id="ARBA00022737"/>
    </source>
</evidence>
<dbReference type="FunFam" id="3.40.50.300:FF:000205">
    <property type="entry name" value="ABC transporter B family member 4"/>
    <property type="match status" value="1"/>
</dbReference>
<feature type="domain" description="ABC transmembrane type-1" evidence="13">
    <location>
        <begin position="62"/>
        <end position="351"/>
    </location>
</feature>
<accession>A0ABD1SXB3</accession>
<dbReference type="PROSITE" id="PS00211">
    <property type="entry name" value="ABC_TRANSPORTER_1"/>
    <property type="match status" value="1"/>
</dbReference>
<dbReference type="PANTHER" id="PTHR45136:SF2">
    <property type="entry name" value="ABC TRANSPORTER DOMAIN-CONTAINING PROTEIN"/>
    <property type="match status" value="1"/>
</dbReference>
<dbReference type="InterPro" id="IPR027417">
    <property type="entry name" value="P-loop_NTPase"/>
</dbReference>
<evidence type="ECO:0000256" key="6">
    <source>
        <dbReference type="ARBA" id="ARBA00022741"/>
    </source>
</evidence>
<keyword evidence="3" id="KW-0813">Transport</keyword>
<evidence type="ECO:0000256" key="10">
    <source>
        <dbReference type="ARBA" id="ARBA00023180"/>
    </source>
</evidence>
<evidence type="ECO:0000256" key="1">
    <source>
        <dbReference type="ARBA" id="ARBA00004651"/>
    </source>
</evidence>
<dbReference type="EMBL" id="JBFOLK010000006">
    <property type="protein sequence ID" value="KAL2505090.1"/>
    <property type="molecule type" value="Genomic_DNA"/>
</dbReference>
<comment type="similarity">
    <text evidence="2">Belongs to the ABC transporter superfamily. ABCB family. Multidrug resistance exporter (TC 3.A.1.201) subfamily.</text>
</comment>
<dbReference type="PROSITE" id="PS50929">
    <property type="entry name" value="ABC_TM1F"/>
    <property type="match status" value="1"/>
</dbReference>
<keyword evidence="9 11" id="KW-0472">Membrane</keyword>